<dbReference type="AlphaFoldDB" id="A0A420ITV7"/>
<feature type="region of interest" description="Disordered" evidence="1">
    <location>
        <begin position="335"/>
        <end position="358"/>
    </location>
</feature>
<evidence type="ECO:0000256" key="1">
    <source>
        <dbReference type="SAM" id="MobiDB-lite"/>
    </source>
</evidence>
<protein>
    <submittedName>
        <fullName evidence="3">Putative key lime pathogenicity protein</fullName>
    </submittedName>
</protein>
<accession>A0A420ITV7</accession>
<gene>
    <name evidence="3" type="ORF">GcM1_215052</name>
</gene>
<evidence type="ECO:0000313" key="4">
    <source>
        <dbReference type="Proteomes" id="UP000285326"/>
    </source>
</evidence>
<dbReference type="EMBL" id="MCBS01021531">
    <property type="protein sequence ID" value="RKF77968.1"/>
    <property type="molecule type" value="Genomic_DNA"/>
</dbReference>
<reference evidence="3 4" key="1">
    <citation type="journal article" date="2018" name="BMC Genomics">
        <title>Comparative genome analyses reveal sequence features reflecting distinct modes of host-adaptation between dicot and monocot powdery mildew.</title>
        <authorList>
            <person name="Wu Y."/>
            <person name="Ma X."/>
            <person name="Pan Z."/>
            <person name="Kale S.D."/>
            <person name="Song Y."/>
            <person name="King H."/>
            <person name="Zhang Q."/>
            <person name="Presley C."/>
            <person name="Deng X."/>
            <person name="Wei C.I."/>
            <person name="Xiao S."/>
        </authorList>
    </citation>
    <scope>NUCLEOTIDE SEQUENCE [LARGE SCALE GENOMIC DNA]</scope>
    <source>
        <strain evidence="3">UMSG1</strain>
    </source>
</reference>
<evidence type="ECO:0000259" key="2">
    <source>
        <dbReference type="Pfam" id="PF25438"/>
    </source>
</evidence>
<feature type="region of interest" description="Disordered" evidence="1">
    <location>
        <begin position="53"/>
        <end position="85"/>
    </location>
</feature>
<dbReference type="PANTHER" id="PTHR42031">
    <property type="entry name" value="KEY LIME PATHOGENICITY PROTEIN"/>
    <property type="match status" value="1"/>
</dbReference>
<evidence type="ECO:0000313" key="3">
    <source>
        <dbReference type="EMBL" id="RKF77968.1"/>
    </source>
</evidence>
<dbReference type="Pfam" id="PF25438">
    <property type="entry name" value="DUF7896"/>
    <property type="match status" value="1"/>
</dbReference>
<comment type="caution">
    <text evidence="3">The sequence shown here is derived from an EMBL/GenBank/DDBJ whole genome shotgun (WGS) entry which is preliminary data.</text>
</comment>
<name>A0A420ITV7_9PEZI</name>
<organism evidence="3 4">
    <name type="scientific">Golovinomyces cichoracearum</name>
    <dbReference type="NCBI Taxonomy" id="62708"/>
    <lineage>
        <taxon>Eukaryota</taxon>
        <taxon>Fungi</taxon>
        <taxon>Dikarya</taxon>
        <taxon>Ascomycota</taxon>
        <taxon>Pezizomycotina</taxon>
        <taxon>Leotiomycetes</taxon>
        <taxon>Erysiphales</taxon>
        <taxon>Erysiphaceae</taxon>
        <taxon>Golovinomyces</taxon>
    </lineage>
</organism>
<dbReference type="InterPro" id="IPR057218">
    <property type="entry name" value="DUF7896"/>
</dbReference>
<dbReference type="Proteomes" id="UP000285326">
    <property type="component" value="Unassembled WGS sequence"/>
</dbReference>
<feature type="region of interest" description="Disordered" evidence="1">
    <location>
        <begin position="461"/>
        <end position="480"/>
    </location>
</feature>
<proteinExistence type="predicted"/>
<feature type="domain" description="DUF7896" evidence="2">
    <location>
        <begin position="411"/>
        <end position="497"/>
    </location>
</feature>
<sequence>MNSDNNMINTFNHEELQNFLSCRKELQRELDHHDAKPVPINYHHRSPIYKAHRRSASHVPRSLSSSGQIAAKRKSMDQSQMRSRSVSSLYFPSPVFQTDLKDDTQISRKISLSQQTNTTPSPIYIDSHQHAPESMAWISPESHTFDNYSIGQQSLLTQSLISCQDDGLNQVTMMEEPAGLINQFHDPPISPSMTTSSPYATQFDQINMPTYPISSTDLFVPGASVNSMSRQQSISVGLPESIEMMRFNSWASFSAENQQCCDRILVSSQNNEESRKDNQAVNISIGDNLSSDSILLNPRQVSPVDMIQNNSSADNSSISNRSIKRLQEQNNNACARPIMPKNDNTNSTPGGFSSTPMIPKKVLEKNAPAKTNYQRPKHDRVFCKQCDSHPEGFRGEHEFRRHQDREHKSVVRKFICVQPKDEQKRQDPILPLSQCKACSQMKKYNAYYNAAAHLRRAHFMPKPKGRSKNKLDDSKRGGKINGEWPTMAELKFWMKEVEEPAIEATIDDSKDEINVLENRNLEPPKYEETNYVYQYPISQITGTLNEMNSPSDPYGSKFIVNNLDLSKTGLYFSISGTQDYGAGTTLGVPFQDQISHLITDSYHTDNFVFYDDLNCGFLHDIPDLIKCSGIQH</sequence>
<dbReference type="PANTHER" id="PTHR42031:SF1">
    <property type="entry name" value="KEY LIME PATHOGENICITY PROTEIN"/>
    <property type="match status" value="1"/>
</dbReference>
<feature type="compositionally biased region" description="Polar residues" evidence="1">
    <location>
        <begin position="342"/>
        <end position="356"/>
    </location>
</feature>